<evidence type="ECO:0000313" key="2">
    <source>
        <dbReference type="EMBL" id="CAB3780641.1"/>
    </source>
</evidence>
<dbReference type="RefSeq" id="WP_175103601.1">
    <property type="nucleotide sequence ID" value="NZ_CADIKM010000003.1"/>
</dbReference>
<feature type="region of interest" description="Disordered" evidence="1">
    <location>
        <begin position="55"/>
        <end position="86"/>
    </location>
</feature>
<keyword evidence="3" id="KW-1185">Reference proteome</keyword>
<dbReference type="AlphaFoldDB" id="A0A6S7CI39"/>
<proteinExistence type="predicted"/>
<dbReference type="Proteomes" id="UP000494115">
    <property type="component" value="Unassembled WGS sequence"/>
</dbReference>
<reference evidence="2 3" key="1">
    <citation type="submission" date="2020-04" db="EMBL/GenBank/DDBJ databases">
        <authorList>
            <person name="De Canck E."/>
        </authorList>
    </citation>
    <scope>NUCLEOTIDE SEQUENCE [LARGE SCALE GENOMIC DNA]</scope>
    <source>
        <strain evidence="2 3">LMG 28138</strain>
    </source>
</reference>
<dbReference type="EMBL" id="CADIKM010000003">
    <property type="protein sequence ID" value="CAB3780641.1"/>
    <property type="molecule type" value="Genomic_DNA"/>
</dbReference>
<evidence type="ECO:0000256" key="1">
    <source>
        <dbReference type="SAM" id="MobiDB-lite"/>
    </source>
</evidence>
<gene>
    <name evidence="2" type="ORF">LMG28138_01088</name>
</gene>
<sequence>MQYVISMTSRMVTIAACCVLLLCVLLFLLGFEIGARFVAPPAPLTAQSVAPTLAITPAPATAPEPPAGASSPSAGETDAAPASSTS</sequence>
<evidence type="ECO:0000313" key="3">
    <source>
        <dbReference type="Proteomes" id="UP000494115"/>
    </source>
</evidence>
<accession>A0A6S7CI39</accession>
<organism evidence="2 3">
    <name type="scientific">Pararobbsia alpina</name>
    <dbReference type="NCBI Taxonomy" id="621374"/>
    <lineage>
        <taxon>Bacteria</taxon>
        <taxon>Pseudomonadati</taxon>
        <taxon>Pseudomonadota</taxon>
        <taxon>Betaproteobacteria</taxon>
        <taxon>Burkholderiales</taxon>
        <taxon>Burkholderiaceae</taxon>
        <taxon>Pararobbsia</taxon>
    </lineage>
</organism>
<protein>
    <submittedName>
        <fullName evidence="2">Uncharacterized protein</fullName>
    </submittedName>
</protein>
<name>A0A6S7CI39_9BURK</name>